<evidence type="ECO:0000313" key="3">
    <source>
        <dbReference type="Proteomes" id="UP000355283"/>
    </source>
</evidence>
<evidence type="ECO:0000256" key="1">
    <source>
        <dbReference type="SAM" id="Coils"/>
    </source>
</evidence>
<dbReference type="OrthoDB" id="195763at2759"/>
<reference evidence="2 3" key="1">
    <citation type="submission" date="2019-01" db="EMBL/GenBank/DDBJ databases">
        <title>Nuclear Genome Assembly of the Microalgal Biofuel strain Nannochloropsis salina CCMP1776.</title>
        <authorList>
            <person name="Hovde B."/>
        </authorList>
    </citation>
    <scope>NUCLEOTIDE SEQUENCE [LARGE SCALE GENOMIC DNA]</scope>
    <source>
        <strain evidence="2 3">CCMP1776</strain>
    </source>
</reference>
<protein>
    <submittedName>
        <fullName evidence="2">Uncharacterized protein</fullName>
    </submittedName>
</protein>
<proteinExistence type="predicted"/>
<keyword evidence="1" id="KW-0175">Coiled coil</keyword>
<sequence>MRQNLEEFRELVTALSKKVKEVEAESTRRAELQAAKDTAQDEILNMELKQLVRHLATKLSRTELMDMATAQNQKLRNLEAAFRDLLEEKANFLHQKLHHELENVLKQLNTIQQAGENGRKIVEKRVKQCIKDQEGFHEKLETERKEKQEVKMQYQIICKRMCQGESRQKTVEMRQESKIQELEKQCHQWFAAEAVDRHKDMMGMATALRQDLTMNLQAVRKESKSMGVELITRLDSKMLQCQQNTSQIIAEWNAAYTQNLLALETTLRRELTLQIENTQKEALIRHEALADSQKAAESRALTQYTGQEARMDQVQAKLTTAITKNTQAIQDDLESKTAATQRLLYLLMDQTKYCSYKDVDCC</sequence>
<gene>
    <name evidence="2" type="ORF">NSK_007682</name>
</gene>
<feature type="coiled-coil region" evidence="1">
    <location>
        <begin position="5"/>
        <end position="114"/>
    </location>
</feature>
<dbReference type="EMBL" id="SDOX01000145">
    <property type="protein sequence ID" value="TFJ81039.1"/>
    <property type="molecule type" value="Genomic_DNA"/>
</dbReference>
<dbReference type="Proteomes" id="UP000355283">
    <property type="component" value="Unassembled WGS sequence"/>
</dbReference>
<evidence type="ECO:0000313" key="2">
    <source>
        <dbReference type="EMBL" id="TFJ81039.1"/>
    </source>
</evidence>
<comment type="caution">
    <text evidence="2">The sequence shown here is derived from an EMBL/GenBank/DDBJ whole genome shotgun (WGS) entry which is preliminary data.</text>
</comment>
<keyword evidence="3" id="KW-1185">Reference proteome</keyword>
<accession>A0A4D9CWP3</accession>
<name>A0A4D9CWP3_9STRA</name>
<dbReference type="AlphaFoldDB" id="A0A4D9CWP3"/>
<organism evidence="2 3">
    <name type="scientific">Nannochloropsis salina CCMP1776</name>
    <dbReference type="NCBI Taxonomy" id="1027361"/>
    <lineage>
        <taxon>Eukaryota</taxon>
        <taxon>Sar</taxon>
        <taxon>Stramenopiles</taxon>
        <taxon>Ochrophyta</taxon>
        <taxon>Eustigmatophyceae</taxon>
        <taxon>Eustigmatales</taxon>
        <taxon>Monodopsidaceae</taxon>
        <taxon>Microchloropsis</taxon>
        <taxon>Microchloropsis salina</taxon>
    </lineage>
</organism>